<accession>A0A8J7P551</accession>
<dbReference type="EMBL" id="JAAWVO010070815">
    <property type="protein sequence ID" value="MBN3324471.1"/>
    <property type="molecule type" value="Genomic_DNA"/>
</dbReference>
<evidence type="ECO:0000256" key="9">
    <source>
        <dbReference type="ARBA" id="ARBA00022884"/>
    </source>
</evidence>
<dbReference type="AlphaFoldDB" id="A0A8J7P551"/>
<evidence type="ECO:0000256" key="3">
    <source>
        <dbReference type="ARBA" id="ARBA00021330"/>
    </source>
</evidence>
<protein>
    <recommendedName>
        <fullName evidence="3">Small RNA 2'-O-methyltransferase</fullName>
        <ecNumber evidence="12">2.1.1.386</ecNumber>
    </recommendedName>
    <alternativeName>
        <fullName evidence="11">HEN1 methyltransferase homolog 1</fullName>
    </alternativeName>
</protein>
<gene>
    <name evidence="14" type="primary">Henmt1</name>
    <name evidence="14" type="ORF">GTO95_0011856</name>
</gene>
<dbReference type="Proteomes" id="UP000736164">
    <property type="component" value="Unassembled WGS sequence"/>
</dbReference>
<dbReference type="FunFam" id="3.40.50.150:FF:000124">
    <property type="entry name" value="HEN methyltransferase 1"/>
    <property type="match status" value="1"/>
</dbReference>
<comment type="caution">
    <text evidence="14">The sequence shown here is derived from an EMBL/GenBank/DDBJ whole genome shotgun (WGS) entry which is preliminary data.</text>
</comment>
<dbReference type="InterPro" id="IPR026610">
    <property type="entry name" value="Hen1"/>
</dbReference>
<organism evidence="14 15">
    <name type="scientific">Atractosteus spatula</name>
    <name type="common">Alligator gar</name>
    <name type="synonym">Lepisosteus spatula</name>
    <dbReference type="NCBI Taxonomy" id="7917"/>
    <lineage>
        <taxon>Eukaryota</taxon>
        <taxon>Metazoa</taxon>
        <taxon>Chordata</taxon>
        <taxon>Craniata</taxon>
        <taxon>Vertebrata</taxon>
        <taxon>Euteleostomi</taxon>
        <taxon>Actinopterygii</taxon>
        <taxon>Neopterygii</taxon>
        <taxon>Holostei</taxon>
        <taxon>Semionotiformes</taxon>
        <taxon>Lepisosteidae</taxon>
        <taxon>Atractosteus</taxon>
    </lineage>
</organism>
<proteinExistence type="inferred from homology"/>
<evidence type="ECO:0000256" key="12">
    <source>
        <dbReference type="ARBA" id="ARBA00035025"/>
    </source>
</evidence>
<dbReference type="GO" id="GO:0001510">
    <property type="term" value="P:RNA methylation"/>
    <property type="evidence" value="ECO:0007669"/>
    <property type="project" value="InterPro"/>
</dbReference>
<keyword evidence="5" id="KW-0808">Transferase</keyword>
<evidence type="ECO:0000256" key="4">
    <source>
        <dbReference type="ARBA" id="ARBA00022603"/>
    </source>
</evidence>
<keyword evidence="4 14" id="KW-0489">Methyltransferase</keyword>
<evidence type="ECO:0000256" key="11">
    <source>
        <dbReference type="ARBA" id="ARBA00029981"/>
    </source>
</evidence>
<dbReference type="Gene3D" id="3.40.50.150">
    <property type="entry name" value="Vaccinia Virus protein VP39"/>
    <property type="match status" value="1"/>
</dbReference>
<keyword evidence="10" id="KW-0943">RNA-mediated gene silencing</keyword>
<evidence type="ECO:0000256" key="13">
    <source>
        <dbReference type="ARBA" id="ARBA00048418"/>
    </source>
</evidence>
<evidence type="ECO:0000256" key="2">
    <source>
        <dbReference type="ARBA" id="ARBA00009026"/>
    </source>
</evidence>
<feature type="non-terminal residue" evidence="14">
    <location>
        <position position="1"/>
    </location>
</feature>
<comment type="cofactor">
    <cofactor evidence="1">
        <name>Mg(2+)</name>
        <dbReference type="ChEBI" id="CHEBI:18420"/>
    </cofactor>
</comment>
<reference evidence="14" key="1">
    <citation type="journal article" date="2021" name="Cell">
        <title>Tracing the genetic footprints of vertebrate landing in non-teleost ray-finned fishes.</title>
        <authorList>
            <person name="Bi X."/>
            <person name="Wang K."/>
            <person name="Yang L."/>
            <person name="Pan H."/>
            <person name="Jiang H."/>
            <person name="Wei Q."/>
            <person name="Fang M."/>
            <person name="Yu H."/>
            <person name="Zhu C."/>
            <person name="Cai Y."/>
            <person name="He Y."/>
            <person name="Gan X."/>
            <person name="Zeng H."/>
            <person name="Yu D."/>
            <person name="Zhu Y."/>
            <person name="Jiang H."/>
            <person name="Qiu Q."/>
            <person name="Yang H."/>
            <person name="Zhang Y.E."/>
            <person name="Wang W."/>
            <person name="Zhu M."/>
            <person name="He S."/>
            <person name="Zhang G."/>
        </authorList>
    </citation>
    <scope>NUCLEOTIDE SEQUENCE</scope>
    <source>
        <strain evidence="14">Allg_001</strain>
    </source>
</reference>
<sequence>MDPVKFCPPLHIQRYQFVIDFVEKHKPKKVADLGCAGCGLLRKLKFCRDIELLAGVDIDCAALTEKKYTLAPLSCEYLKPDNRPLTIQLYQGSVIEKELRMKGFELVTCIELIEHLHPEEVEKFSEVLFGYMSPGAVIVSTPNADFNPLLPGLTGFRHQDHKFEWTQKEFQNWALAVCDSYGYVVEFTGVGVTPRNTKNVGFCTQIGVFYRKSSRRNGLQRTETDEGSHSYKLLYDVVYPSLCDRNIFQNVLINEVLYHAESIKNTFLDTLKEEESKLIHVTGNPLHFCSTKKQAVIDGDNEACRQGNTIYIPLAKLFSSPKVQAMCSSFKRLKEVLLESSQIQLTSDASALMLVVEDEDMSDLEDWEGCEDVSYSGTFISVAECEEDWEEELCQSLESICHPIPSPSSSNNNFH</sequence>
<dbReference type="GO" id="GO:0030422">
    <property type="term" value="P:siRNA processing"/>
    <property type="evidence" value="ECO:0007669"/>
    <property type="project" value="TreeGrafter"/>
</dbReference>
<evidence type="ECO:0000313" key="14">
    <source>
        <dbReference type="EMBL" id="MBN3324471.1"/>
    </source>
</evidence>
<keyword evidence="9" id="KW-0694">RNA-binding</keyword>
<evidence type="ECO:0000256" key="10">
    <source>
        <dbReference type="ARBA" id="ARBA00023158"/>
    </source>
</evidence>
<evidence type="ECO:0000256" key="6">
    <source>
        <dbReference type="ARBA" id="ARBA00022691"/>
    </source>
</evidence>
<dbReference type="GO" id="GO:0005634">
    <property type="term" value="C:nucleus"/>
    <property type="evidence" value="ECO:0007669"/>
    <property type="project" value="TreeGrafter"/>
</dbReference>
<dbReference type="PANTHER" id="PTHR21404:SF3">
    <property type="entry name" value="SMALL RNA 2'-O-METHYLTRANSFERASE"/>
    <property type="match status" value="1"/>
</dbReference>
<comment type="similarity">
    <text evidence="2">Belongs to the methyltransferase superfamily. HEN1 family.</text>
</comment>
<dbReference type="EC" id="2.1.1.386" evidence="12"/>
<dbReference type="PANTHER" id="PTHR21404">
    <property type="entry name" value="HEN1"/>
    <property type="match status" value="1"/>
</dbReference>
<keyword evidence="6" id="KW-0949">S-adenosyl-L-methionine</keyword>
<dbReference type="GO" id="GO:0005737">
    <property type="term" value="C:cytoplasm"/>
    <property type="evidence" value="ECO:0007669"/>
    <property type="project" value="TreeGrafter"/>
</dbReference>
<evidence type="ECO:0000256" key="7">
    <source>
        <dbReference type="ARBA" id="ARBA00022723"/>
    </source>
</evidence>
<evidence type="ECO:0000256" key="8">
    <source>
        <dbReference type="ARBA" id="ARBA00022842"/>
    </source>
</evidence>
<evidence type="ECO:0000313" key="15">
    <source>
        <dbReference type="Proteomes" id="UP000736164"/>
    </source>
</evidence>
<keyword evidence="15" id="KW-1185">Reference proteome</keyword>
<evidence type="ECO:0000256" key="1">
    <source>
        <dbReference type="ARBA" id="ARBA00001946"/>
    </source>
</evidence>
<dbReference type="SUPFAM" id="SSF53335">
    <property type="entry name" value="S-adenosyl-L-methionine-dependent methyltransferases"/>
    <property type="match status" value="1"/>
</dbReference>
<comment type="catalytic activity">
    <reaction evidence="13">
        <text>small RNA 3'-end nucleotide + S-adenosyl-L-methionine = small RNA 3'-end 2'-O-methylnucleotide + S-adenosyl-L-homocysteine + H(+)</text>
        <dbReference type="Rhea" id="RHEA:37887"/>
        <dbReference type="Rhea" id="RHEA-COMP:10415"/>
        <dbReference type="Rhea" id="RHEA-COMP:10416"/>
        <dbReference type="ChEBI" id="CHEBI:15378"/>
        <dbReference type="ChEBI" id="CHEBI:57856"/>
        <dbReference type="ChEBI" id="CHEBI:59789"/>
        <dbReference type="ChEBI" id="CHEBI:74896"/>
        <dbReference type="ChEBI" id="CHEBI:74898"/>
        <dbReference type="EC" id="2.1.1.386"/>
    </reaction>
</comment>
<keyword evidence="8" id="KW-0460">Magnesium</keyword>
<feature type="non-terminal residue" evidence="14">
    <location>
        <position position="415"/>
    </location>
</feature>
<evidence type="ECO:0000256" key="5">
    <source>
        <dbReference type="ARBA" id="ARBA00022679"/>
    </source>
</evidence>
<dbReference type="GO" id="GO:0034587">
    <property type="term" value="P:piRNA processing"/>
    <property type="evidence" value="ECO:0007669"/>
    <property type="project" value="TreeGrafter"/>
</dbReference>
<dbReference type="GO" id="GO:0090486">
    <property type="term" value="F:small RNA 2'-O-methyltransferase activity"/>
    <property type="evidence" value="ECO:0007669"/>
    <property type="project" value="UniProtKB-EC"/>
</dbReference>
<dbReference type="InterPro" id="IPR029063">
    <property type="entry name" value="SAM-dependent_MTases_sf"/>
</dbReference>
<name>A0A8J7P551_ATRSP</name>
<keyword evidence="7" id="KW-0479">Metal-binding</keyword>
<dbReference type="GO" id="GO:0046872">
    <property type="term" value="F:metal ion binding"/>
    <property type="evidence" value="ECO:0007669"/>
    <property type="project" value="UniProtKB-KW"/>
</dbReference>
<dbReference type="GO" id="GO:0003723">
    <property type="term" value="F:RNA binding"/>
    <property type="evidence" value="ECO:0007669"/>
    <property type="project" value="UniProtKB-KW"/>
</dbReference>